<dbReference type="AlphaFoldDB" id="A0A9D1NYH1"/>
<dbReference type="EMBL" id="DVOS01000034">
    <property type="protein sequence ID" value="HIV22942.1"/>
    <property type="molecule type" value="Genomic_DNA"/>
</dbReference>
<comment type="caution">
    <text evidence="1">The sequence shown here is derived from an EMBL/GenBank/DDBJ whole genome shotgun (WGS) entry which is preliminary data.</text>
</comment>
<name>A0A9D1NYH1_9FIRM</name>
<evidence type="ECO:0000313" key="2">
    <source>
        <dbReference type="Proteomes" id="UP000886889"/>
    </source>
</evidence>
<proteinExistence type="predicted"/>
<reference evidence="1" key="2">
    <citation type="journal article" date="2021" name="PeerJ">
        <title>Extensive microbial diversity within the chicken gut microbiome revealed by metagenomics and culture.</title>
        <authorList>
            <person name="Gilroy R."/>
            <person name="Ravi A."/>
            <person name="Getino M."/>
            <person name="Pursley I."/>
            <person name="Horton D.L."/>
            <person name="Alikhan N.F."/>
            <person name="Baker D."/>
            <person name="Gharbi K."/>
            <person name="Hall N."/>
            <person name="Watson M."/>
            <person name="Adriaenssens E.M."/>
            <person name="Foster-Nyarko E."/>
            <person name="Jarju S."/>
            <person name="Secka A."/>
            <person name="Antonio M."/>
            <person name="Oren A."/>
            <person name="Chaudhuri R.R."/>
            <person name="La Ragione R."/>
            <person name="Hildebrand F."/>
            <person name="Pallen M.J."/>
        </authorList>
    </citation>
    <scope>NUCLEOTIDE SEQUENCE</scope>
    <source>
        <strain evidence="1">ChiBcec6-7307</strain>
    </source>
</reference>
<organism evidence="1 2">
    <name type="scientific">Candidatus Merdiplasma excrementigallinarum</name>
    <dbReference type="NCBI Taxonomy" id="2840864"/>
    <lineage>
        <taxon>Bacteria</taxon>
        <taxon>Bacillati</taxon>
        <taxon>Bacillota</taxon>
        <taxon>Clostridia</taxon>
        <taxon>Lachnospirales</taxon>
        <taxon>Lachnospiraceae</taxon>
        <taxon>Lachnospiraceae incertae sedis</taxon>
        <taxon>Candidatus Merdiplasma</taxon>
    </lineage>
</organism>
<gene>
    <name evidence="1" type="ORF">IAC80_03275</name>
</gene>
<evidence type="ECO:0000313" key="1">
    <source>
        <dbReference type="EMBL" id="HIV22942.1"/>
    </source>
</evidence>
<reference evidence="1" key="1">
    <citation type="submission" date="2020-10" db="EMBL/GenBank/DDBJ databases">
        <authorList>
            <person name="Gilroy R."/>
        </authorList>
    </citation>
    <scope>NUCLEOTIDE SEQUENCE</scope>
    <source>
        <strain evidence="1">ChiBcec6-7307</strain>
    </source>
</reference>
<dbReference type="SUPFAM" id="SSF158622">
    <property type="entry name" value="YheA/YmcA-like"/>
    <property type="match status" value="1"/>
</dbReference>
<sequence>MNGKVEACKEALMDAIRESEEYLQYEESKAEVAGHPELHHLIDDYRRDVYLLQNSSQGNDVSEEMQRMFARRHELCKNEIIHRYITRELSMCRMLQNISMDVMSVTNLELDAFEDVISIDND</sequence>
<dbReference type="Gene3D" id="1.20.1500.10">
    <property type="entry name" value="YheA/YmcA-like"/>
    <property type="match status" value="1"/>
</dbReference>
<dbReference type="Pfam" id="PF06133">
    <property type="entry name" value="Com_YlbF"/>
    <property type="match status" value="1"/>
</dbReference>
<dbReference type="InterPro" id="IPR010368">
    <property type="entry name" value="Com_YlbF"/>
</dbReference>
<dbReference type="Proteomes" id="UP000886889">
    <property type="component" value="Unassembled WGS sequence"/>
</dbReference>
<accession>A0A9D1NYH1</accession>
<dbReference type="InterPro" id="IPR023378">
    <property type="entry name" value="YheA/YmcA-like_dom_sf"/>
</dbReference>
<protein>
    <submittedName>
        <fullName evidence="1">YlbF family regulator</fullName>
    </submittedName>
</protein>